<comment type="caution">
    <text evidence="1">The sequence shown here is derived from an EMBL/GenBank/DDBJ whole genome shotgun (WGS) entry which is preliminary data.</text>
</comment>
<dbReference type="RefSeq" id="WP_271179479.1">
    <property type="nucleotide sequence ID" value="NZ_BSFH01000024.1"/>
</dbReference>
<sequence length="206" mass="21809">MFKLFGNLWNTVTTPIISVVENVTKPIVDVAEAVIDTTVDAATDVVSDVTHAVLDPLGLQGVSSVVDAAATYVDEGVDFVTDVAQTTVDGAKDAITWSQGGIEAIVSLDVRAIADEVSEFLGQAEVLADNLINNDFFEFVADVVTTNSEIASNNGEGFISELADLIINTTNTVDIAAYDVAADLETFIGDTLFDTINDWVDDLITA</sequence>
<protein>
    <submittedName>
        <fullName evidence="1">Uncharacterized protein</fullName>
    </submittedName>
</protein>
<evidence type="ECO:0000313" key="1">
    <source>
        <dbReference type="EMBL" id="GLK63856.1"/>
    </source>
</evidence>
<dbReference type="AlphaFoldDB" id="A0AAD3RTJ2"/>
<reference evidence="1" key="2">
    <citation type="submission" date="2023-01" db="EMBL/GenBank/DDBJ databases">
        <authorList>
            <person name="Sun Q."/>
            <person name="Evtushenko L."/>
        </authorList>
    </citation>
    <scope>NUCLEOTIDE SEQUENCE</scope>
    <source>
        <strain evidence="1">VKM B-2222</strain>
    </source>
</reference>
<evidence type="ECO:0000313" key="2">
    <source>
        <dbReference type="Proteomes" id="UP001143349"/>
    </source>
</evidence>
<keyword evidence="2" id="KW-1185">Reference proteome</keyword>
<reference evidence="1" key="1">
    <citation type="journal article" date="2014" name="Int. J. Syst. Evol. Microbiol.">
        <title>Complete genome sequence of Corynebacterium casei LMG S-19264T (=DSM 44701T), isolated from a smear-ripened cheese.</title>
        <authorList>
            <consortium name="US DOE Joint Genome Institute (JGI-PGF)"/>
            <person name="Walter F."/>
            <person name="Albersmeier A."/>
            <person name="Kalinowski J."/>
            <person name="Ruckert C."/>
        </authorList>
    </citation>
    <scope>NUCLEOTIDE SEQUENCE</scope>
    <source>
        <strain evidence="1">VKM B-2222</strain>
    </source>
</reference>
<organism evidence="1 2">
    <name type="scientific">Paracoccus kondratievae</name>
    <dbReference type="NCBI Taxonomy" id="135740"/>
    <lineage>
        <taxon>Bacteria</taxon>
        <taxon>Pseudomonadati</taxon>
        <taxon>Pseudomonadota</taxon>
        <taxon>Alphaproteobacteria</taxon>
        <taxon>Rhodobacterales</taxon>
        <taxon>Paracoccaceae</taxon>
        <taxon>Paracoccus</taxon>
    </lineage>
</organism>
<dbReference type="Proteomes" id="UP001143349">
    <property type="component" value="Unassembled WGS sequence"/>
</dbReference>
<accession>A0AAD3RTJ2</accession>
<dbReference type="EMBL" id="BSFH01000024">
    <property type="protein sequence ID" value="GLK63856.1"/>
    <property type="molecule type" value="Genomic_DNA"/>
</dbReference>
<name>A0AAD3RTJ2_9RHOB</name>
<gene>
    <name evidence="1" type="ORF">GCM10017635_13270</name>
</gene>
<proteinExistence type="predicted"/>